<dbReference type="GO" id="GO:0008270">
    <property type="term" value="F:zinc ion binding"/>
    <property type="evidence" value="ECO:0007669"/>
    <property type="project" value="UniProtKB-KW"/>
</dbReference>
<keyword evidence="9" id="KW-0539">Nucleus</keyword>
<dbReference type="AlphaFoldDB" id="A0A165UFS4"/>
<evidence type="ECO:0000256" key="3">
    <source>
        <dbReference type="ARBA" id="ARBA00022771"/>
    </source>
</evidence>
<keyword evidence="4" id="KW-0862">Zinc</keyword>
<sequence>MGKKERDEFLSEISGQIFSAMVEDALMDVVLESHQAIARSKRVCDICHTYCGRVHVPGASGSVSQPGITSSKVVTPTDTNSPADNGTTTPTNGKVNGNVMLDCVNCGRQLASNRYAAHLADCMGLNSRRGAARNASNKSKLGSDAGRSASPYMGTEDGMLSDEGKLPPVGKGKGKSRAKRADDAEFNLHRKRPGSPNISPKKNQKKAKTSGSPMARVRAETDRPGTPSNTLSVPQTGSHSRVPSKLRESSIVSSAQRELSSSPEGPSRVPSPAPSVSTLASAPSLQSPTLSAKSPQKPSGKKGKPIPHPPRRPSPPRPPPPPVIVRMPEPDYLVDVEGDETGSSTDTDSD</sequence>
<dbReference type="Proteomes" id="UP000076727">
    <property type="component" value="Unassembled WGS sequence"/>
</dbReference>
<feature type="compositionally biased region" description="Polar residues" evidence="11">
    <location>
        <begin position="250"/>
        <end position="264"/>
    </location>
</feature>
<name>A0A165UFS4_9APHY</name>
<feature type="compositionally biased region" description="Basic residues" evidence="11">
    <location>
        <begin position="299"/>
        <end position="311"/>
    </location>
</feature>
<evidence type="ECO:0000256" key="5">
    <source>
        <dbReference type="ARBA" id="ARBA00022853"/>
    </source>
</evidence>
<comment type="subcellular location">
    <subcellularLocation>
        <location evidence="1 10">Nucleus</location>
    </subcellularLocation>
</comment>
<feature type="compositionally biased region" description="Pro residues" evidence="11">
    <location>
        <begin position="312"/>
        <end position="323"/>
    </location>
</feature>
<evidence type="ECO:0000256" key="2">
    <source>
        <dbReference type="ARBA" id="ARBA00022723"/>
    </source>
</evidence>
<evidence type="ECO:0000256" key="6">
    <source>
        <dbReference type="ARBA" id="ARBA00023015"/>
    </source>
</evidence>
<dbReference type="Gene3D" id="3.30.160.60">
    <property type="entry name" value="Classic Zinc Finger"/>
    <property type="match status" value="1"/>
</dbReference>
<evidence type="ECO:0000256" key="8">
    <source>
        <dbReference type="ARBA" id="ARBA00023163"/>
    </source>
</evidence>
<accession>A0A165UFS4</accession>
<dbReference type="GO" id="GO:0070461">
    <property type="term" value="C:SAGA-type complex"/>
    <property type="evidence" value="ECO:0007669"/>
    <property type="project" value="UniProtKB-ARBA"/>
</dbReference>
<evidence type="ECO:0000313" key="12">
    <source>
        <dbReference type="EMBL" id="KZT74845.1"/>
    </source>
</evidence>
<keyword evidence="5" id="KW-0156">Chromatin regulator</keyword>
<feature type="compositionally biased region" description="Polar residues" evidence="11">
    <location>
        <begin position="226"/>
        <end position="241"/>
    </location>
</feature>
<proteinExistence type="inferred from homology"/>
<feature type="region of interest" description="Disordered" evidence="11">
    <location>
        <begin position="61"/>
        <end position="93"/>
    </location>
</feature>
<feature type="compositionally biased region" description="Polar residues" evidence="11">
    <location>
        <begin position="278"/>
        <end position="292"/>
    </location>
</feature>
<feature type="compositionally biased region" description="Low complexity" evidence="11">
    <location>
        <begin position="341"/>
        <end position="350"/>
    </location>
</feature>
<dbReference type="EMBL" id="KV429032">
    <property type="protein sequence ID" value="KZT74845.1"/>
    <property type="molecule type" value="Genomic_DNA"/>
</dbReference>
<keyword evidence="8" id="KW-0804">Transcription</keyword>
<evidence type="ECO:0000256" key="1">
    <source>
        <dbReference type="ARBA" id="ARBA00004123"/>
    </source>
</evidence>
<evidence type="ECO:0000256" key="11">
    <source>
        <dbReference type="SAM" id="MobiDB-lite"/>
    </source>
</evidence>
<evidence type="ECO:0000256" key="7">
    <source>
        <dbReference type="ARBA" id="ARBA00023159"/>
    </source>
</evidence>
<keyword evidence="13" id="KW-1185">Reference proteome</keyword>
<dbReference type="GO" id="GO:0005634">
    <property type="term" value="C:nucleus"/>
    <property type="evidence" value="ECO:0007669"/>
    <property type="project" value="UniProtKB-SubCell"/>
</dbReference>
<evidence type="ECO:0000256" key="10">
    <source>
        <dbReference type="RuleBase" id="RU261113"/>
    </source>
</evidence>
<reference evidence="12 13" key="1">
    <citation type="journal article" date="2016" name="Mol. Biol. Evol.">
        <title>Comparative Genomics of Early-Diverging Mushroom-Forming Fungi Provides Insights into the Origins of Lignocellulose Decay Capabilities.</title>
        <authorList>
            <person name="Nagy L.G."/>
            <person name="Riley R."/>
            <person name="Tritt A."/>
            <person name="Adam C."/>
            <person name="Daum C."/>
            <person name="Floudas D."/>
            <person name="Sun H."/>
            <person name="Yadav J.S."/>
            <person name="Pangilinan J."/>
            <person name="Larsson K.H."/>
            <person name="Matsuura K."/>
            <person name="Barry K."/>
            <person name="Labutti K."/>
            <person name="Kuo R."/>
            <person name="Ohm R.A."/>
            <person name="Bhattacharya S.S."/>
            <person name="Shirouzu T."/>
            <person name="Yoshinaga Y."/>
            <person name="Martin F.M."/>
            <person name="Grigoriev I.V."/>
            <person name="Hibbett D.S."/>
        </authorList>
    </citation>
    <scope>NUCLEOTIDE SEQUENCE [LARGE SCALE GENOMIC DNA]</scope>
    <source>
        <strain evidence="12 13">L-15889</strain>
    </source>
</reference>
<evidence type="ECO:0000256" key="9">
    <source>
        <dbReference type="ARBA" id="ARBA00023242"/>
    </source>
</evidence>
<protein>
    <recommendedName>
        <fullName evidence="10">SAGA-associated factor 11</fullName>
    </recommendedName>
</protein>
<gene>
    <name evidence="12" type="ORF">DAEQUDRAFT_8937</name>
</gene>
<organism evidence="12 13">
    <name type="scientific">Daedalea quercina L-15889</name>
    <dbReference type="NCBI Taxonomy" id="1314783"/>
    <lineage>
        <taxon>Eukaryota</taxon>
        <taxon>Fungi</taxon>
        <taxon>Dikarya</taxon>
        <taxon>Basidiomycota</taxon>
        <taxon>Agaricomycotina</taxon>
        <taxon>Agaricomycetes</taxon>
        <taxon>Polyporales</taxon>
        <taxon>Fomitopsis</taxon>
    </lineage>
</organism>
<dbReference type="OrthoDB" id="21557at2759"/>
<evidence type="ECO:0000256" key="4">
    <source>
        <dbReference type="ARBA" id="ARBA00022833"/>
    </source>
</evidence>
<dbReference type="InterPro" id="IPR013246">
    <property type="entry name" value="SAGA_su_Sgf11"/>
</dbReference>
<keyword evidence="2" id="KW-0479">Metal-binding</keyword>
<keyword evidence="6" id="KW-0805">Transcription regulation</keyword>
<dbReference type="Pfam" id="PF08209">
    <property type="entry name" value="Sgf11"/>
    <property type="match status" value="1"/>
</dbReference>
<dbReference type="GO" id="GO:0006325">
    <property type="term" value="P:chromatin organization"/>
    <property type="evidence" value="ECO:0007669"/>
    <property type="project" value="UniProtKB-KW"/>
</dbReference>
<feature type="compositionally biased region" description="Basic and acidic residues" evidence="11">
    <location>
        <begin position="179"/>
        <end position="188"/>
    </location>
</feature>
<feature type="region of interest" description="Disordered" evidence="11">
    <location>
        <begin position="129"/>
        <end position="350"/>
    </location>
</feature>
<keyword evidence="3" id="KW-0863">Zinc-finger</keyword>
<dbReference type="STRING" id="1314783.A0A165UFS4"/>
<evidence type="ECO:0000313" key="13">
    <source>
        <dbReference type="Proteomes" id="UP000076727"/>
    </source>
</evidence>
<keyword evidence="7 10" id="KW-0010">Activator</keyword>
<feature type="compositionally biased region" description="Low complexity" evidence="11">
    <location>
        <begin position="266"/>
        <end position="277"/>
    </location>
</feature>
<comment type="similarity">
    <text evidence="10">Belongs to the SGF11 family.</text>
</comment>